<feature type="compositionally biased region" description="Polar residues" evidence="1">
    <location>
        <begin position="1104"/>
        <end position="1114"/>
    </location>
</feature>
<organism evidence="2 3">
    <name type="scientific">Fusarium torreyae</name>
    <dbReference type="NCBI Taxonomy" id="1237075"/>
    <lineage>
        <taxon>Eukaryota</taxon>
        <taxon>Fungi</taxon>
        <taxon>Dikarya</taxon>
        <taxon>Ascomycota</taxon>
        <taxon>Pezizomycotina</taxon>
        <taxon>Sordariomycetes</taxon>
        <taxon>Hypocreomycetidae</taxon>
        <taxon>Hypocreales</taxon>
        <taxon>Nectriaceae</taxon>
        <taxon>Fusarium</taxon>
    </lineage>
</organism>
<sequence length="1526" mass="164547">MAAADVPKWGFGQKPMEIKPVANSFVRYFSTCDSTGADANMSWSNNFAVPSPHVRLPAWDRVPTQSHPATGKTRQIMKRVGVCTQKRAPKPFLLLPPLVQVMPVPTREDIALDQYVPRKLRRGPTFKAVTGDSGFSGRASSRAEIVNQFMQAKVDVSNNFMATSSCTTFEDKIAARRGIYQVVPMKRYANNDIVDTPIMLVPTGGNKLSIYNQLIPIIKRALRIGKSEIDLPTASMAEFSTLMRRIRRNPRQHLAAFGASDLSDIMDMAEPESPTVVRQPILKAESRSPQKRLARLTSPLKNGMNRITDGFVKLVPGNGHRAPASPTKADSAPSTPLRQSPTPLKPTVTPTGIESSPMSRSPVTAKENLSTESADEGSPRPGRTFRVPSEFDSSSVNESTQEPPETPKASSPVNYSRPIAPTPSQWNRFEPSTPQIFTPLPQNEAPVTPGQTFSPIGLASLVLPSTPKLPACTYNTPTGADSFDFGKASPFRNSISWMNTSVQASEPKRIKNVNQARRRQSEPLLRKYLESQARRRSSSPQKVRYQEEDTFRDDFSIASLFDTACATSLKTAATETAHVETAATEIAATEAPIEATPIETTQVETAPTEIAAAETAATDTDAMETDVAQTSADEDVSVIIEPKTTQEVSDLTCSTPLDIAATKPVVTESAVTAENAISETPATETATDQPIADEDMSIDVAPQATEDVSGIPPATPLKDAATETTAAQPDADEPMPMDIEHAPEASAPANNQNGQTSTVENGVVNIDMRQNPDIFGICASSPPAPIYKLSRMANDACDGHAKIVVAEENGRLFVRFKVSAEYAHMFPASQGFDDSRFTTSPSAISSSPRISFKTNEPSFQSQPALSSSPVQVDQTPVTGATRDFLVENSLWVGHTPTQKLSPIPEPASVSNMLKTPDFTAFGRSRSSTSGFRTPELPADEHTMVFGSPEGGFTPAKKSSVRDSPSVDDILKTPDVTGLGIINTADTSDFQTPELPAHDNTLMFAEPPASARPTSNKRVTRRQSAMTPLKRALTNSMTPLKRGTPNAVSTPKFATPMTDDADRTLAVSWPDVKDTPARQNDEALTEAATPDQLTPVREIDEAFTKPTTPDQSTPVRANDEAHTEAVTSVQPTPTKGQDEITSDTPAIMITDATESELTTPGTNTPTRLIDSPEDQASLDNNTPPVQETQAAPAADARRQEYDSPGREYMREFIKRSRQTTATETGSPIAPPTKRQPLGARSPNRGSPLKNKRKHEDDSDDVQSPAKKAKADKETKTEVQQQSTPKKSRRTKTSRQKTELEIDMNDLPPPTTSSTEPTTAPTIDTTDKQVDELDSAGPVTRRSTRLRGQDNASGAPKSSIPTPIKLTRAGAGRNGGAVLTSSDSRTKEKELSNKTRANTRKNKGDAEYPAEVLAKFAAATAEDDSDGSQGSEGSANSQGRRVGWKTPLASVQDEEEEEEEKKEKPKKGRAPKGKATQGQTGIAKPKSTTKSTPKAKRTTKVAESLGMVANGTPAKSQRVTRSRARSGA</sequence>
<feature type="compositionally biased region" description="Polar residues" evidence="1">
    <location>
        <begin position="391"/>
        <end position="414"/>
    </location>
</feature>
<name>A0A9W8VJQ1_9HYPO</name>
<keyword evidence="3" id="KW-1185">Reference proteome</keyword>
<feature type="compositionally biased region" description="Polar residues" evidence="1">
    <location>
        <begin position="1124"/>
        <end position="1134"/>
    </location>
</feature>
<feature type="region of interest" description="Disordered" evidence="1">
    <location>
        <begin position="1005"/>
        <end position="1057"/>
    </location>
</feature>
<feature type="compositionally biased region" description="Basic and acidic residues" evidence="1">
    <location>
        <begin position="1194"/>
        <end position="1213"/>
    </location>
</feature>
<evidence type="ECO:0000313" key="2">
    <source>
        <dbReference type="EMBL" id="KAJ4265384.1"/>
    </source>
</evidence>
<reference evidence="2" key="1">
    <citation type="submission" date="2022-09" db="EMBL/GenBank/DDBJ databases">
        <title>Fusarium specimens isolated from Avocado Roots.</title>
        <authorList>
            <person name="Stajich J."/>
            <person name="Roper C."/>
            <person name="Heimlech-Rivalta G."/>
        </authorList>
    </citation>
    <scope>NUCLEOTIDE SEQUENCE</scope>
    <source>
        <strain evidence="2">CF00136</strain>
    </source>
</reference>
<evidence type="ECO:0000313" key="3">
    <source>
        <dbReference type="Proteomes" id="UP001152049"/>
    </source>
</evidence>
<feature type="region of interest" description="Disordered" evidence="1">
    <location>
        <begin position="839"/>
        <end position="873"/>
    </location>
</feature>
<feature type="region of interest" description="Disordered" evidence="1">
    <location>
        <begin position="706"/>
        <end position="757"/>
    </location>
</feature>
<feature type="compositionally biased region" description="Polar residues" evidence="1">
    <location>
        <begin position="422"/>
        <end position="436"/>
    </location>
</feature>
<dbReference type="OrthoDB" id="4207369at2759"/>
<feature type="compositionally biased region" description="Polar residues" evidence="1">
    <location>
        <begin position="1154"/>
        <end position="1165"/>
    </location>
</feature>
<feature type="compositionally biased region" description="Polar residues" evidence="1">
    <location>
        <begin position="853"/>
        <end position="873"/>
    </location>
</feature>
<feature type="compositionally biased region" description="Polar residues" evidence="1">
    <location>
        <begin position="1176"/>
        <end position="1188"/>
    </location>
</feature>
<evidence type="ECO:0000256" key="1">
    <source>
        <dbReference type="SAM" id="MobiDB-lite"/>
    </source>
</evidence>
<feature type="compositionally biased region" description="Polar residues" evidence="1">
    <location>
        <begin position="332"/>
        <end position="372"/>
    </location>
</feature>
<proteinExistence type="predicted"/>
<feature type="region of interest" description="Disordered" evidence="1">
    <location>
        <begin position="1101"/>
        <end position="1526"/>
    </location>
</feature>
<gene>
    <name evidence="2" type="ORF">NW762_004672</name>
</gene>
<accession>A0A9W8VJQ1</accession>
<dbReference type="EMBL" id="JAOQAZ010000006">
    <property type="protein sequence ID" value="KAJ4265384.1"/>
    <property type="molecule type" value="Genomic_DNA"/>
</dbReference>
<feature type="compositionally biased region" description="Basic and acidic residues" evidence="1">
    <location>
        <begin position="1382"/>
        <end position="1391"/>
    </location>
</feature>
<feature type="compositionally biased region" description="Polar residues" evidence="1">
    <location>
        <begin position="1011"/>
        <end position="1025"/>
    </location>
</feature>
<feature type="region of interest" description="Disordered" evidence="1">
    <location>
        <begin position="311"/>
        <end position="438"/>
    </location>
</feature>
<dbReference type="Proteomes" id="UP001152049">
    <property type="component" value="Unassembled WGS sequence"/>
</dbReference>
<feature type="compositionally biased region" description="Low complexity" evidence="1">
    <location>
        <begin position="1481"/>
        <end position="1490"/>
    </location>
</feature>
<comment type="caution">
    <text evidence="2">The sequence shown here is derived from an EMBL/GenBank/DDBJ whole genome shotgun (WGS) entry which is preliminary data.</text>
</comment>
<feature type="compositionally biased region" description="Basic residues" evidence="1">
    <location>
        <begin position="1516"/>
        <end position="1526"/>
    </location>
</feature>
<feature type="compositionally biased region" description="Low complexity" evidence="1">
    <location>
        <begin position="1310"/>
        <end position="1322"/>
    </location>
</feature>
<feature type="compositionally biased region" description="Polar residues" evidence="1">
    <location>
        <begin position="748"/>
        <end position="757"/>
    </location>
</feature>
<feature type="compositionally biased region" description="Low complexity" evidence="1">
    <location>
        <begin position="839"/>
        <end position="852"/>
    </location>
</feature>
<feature type="compositionally biased region" description="Basic residues" evidence="1">
    <location>
        <begin position="1284"/>
        <end position="1293"/>
    </location>
</feature>
<protein>
    <submittedName>
        <fullName evidence="2">Uncharacterized protein</fullName>
    </submittedName>
</protein>